<comment type="caution">
    <text evidence="7">The sequence shown here is derived from an EMBL/GenBank/DDBJ whole genome shotgun (WGS) entry which is preliminary data.</text>
</comment>
<dbReference type="Pfam" id="PF00294">
    <property type="entry name" value="PfkB"/>
    <property type="match status" value="2"/>
</dbReference>
<reference evidence="7" key="2">
    <citation type="journal article" date="2023" name="Int. J. Mol. Sci.">
        <title>De Novo Assembly and Annotation of 11 Diverse Shrub Willow (Salix) Genomes Reveals Novel Gene Organization in Sex-Linked Regions.</title>
        <authorList>
            <person name="Hyden B."/>
            <person name="Feng K."/>
            <person name="Yates T.B."/>
            <person name="Jawdy S."/>
            <person name="Cereghino C."/>
            <person name="Smart L.B."/>
            <person name="Muchero W."/>
        </authorList>
    </citation>
    <scope>NUCLEOTIDE SEQUENCE [LARGE SCALE GENOMIC DNA]</scope>
    <source>
        <tissue evidence="7">Shoot tip</tissue>
    </source>
</reference>
<reference evidence="7" key="1">
    <citation type="submission" date="2022-11" db="EMBL/GenBank/DDBJ databases">
        <authorList>
            <person name="Hyden B.L."/>
            <person name="Feng K."/>
            <person name="Yates T."/>
            <person name="Jawdy S."/>
            <person name="Smart L.B."/>
            <person name="Muchero W."/>
        </authorList>
    </citation>
    <scope>NUCLEOTIDE SEQUENCE</scope>
    <source>
        <tissue evidence="7">Shoot tip</tissue>
    </source>
</reference>
<dbReference type="InterPro" id="IPR052562">
    <property type="entry name" value="Ketohexokinase-related"/>
</dbReference>
<dbReference type="CDD" id="cd01945">
    <property type="entry name" value="ribokinase_group_B"/>
    <property type="match status" value="1"/>
</dbReference>
<feature type="region of interest" description="Disordered" evidence="5">
    <location>
        <begin position="218"/>
        <end position="239"/>
    </location>
</feature>
<gene>
    <name evidence="7" type="ORF">OIU85_019949</name>
</gene>
<dbReference type="OrthoDB" id="204058at2759"/>
<evidence type="ECO:0000259" key="6">
    <source>
        <dbReference type="Pfam" id="PF00294"/>
    </source>
</evidence>
<feature type="domain" description="Carbohydrate kinase PfkB" evidence="6">
    <location>
        <begin position="263"/>
        <end position="487"/>
    </location>
</feature>
<keyword evidence="2 4" id="KW-0808">Transferase</keyword>
<name>A0A9Q0UFM7_SALVM</name>
<evidence type="ECO:0000256" key="5">
    <source>
        <dbReference type="SAM" id="MobiDB-lite"/>
    </source>
</evidence>
<dbReference type="InterPro" id="IPR029056">
    <property type="entry name" value="Ribokinase-like"/>
</dbReference>
<dbReference type="InterPro" id="IPR002139">
    <property type="entry name" value="Ribo/fructo_kinase"/>
</dbReference>
<dbReference type="AlphaFoldDB" id="A0A9Q0UFM7"/>
<dbReference type="PROSITE" id="PS00584">
    <property type="entry name" value="PFKB_KINASES_2"/>
    <property type="match status" value="1"/>
</dbReference>
<proteinExistence type="inferred from homology"/>
<evidence type="ECO:0000313" key="7">
    <source>
        <dbReference type="EMBL" id="KAJ6728978.1"/>
    </source>
</evidence>
<dbReference type="PANTHER" id="PTHR42774:SF3">
    <property type="entry name" value="KETOHEXOKINASE"/>
    <property type="match status" value="1"/>
</dbReference>
<organism evidence="7 8">
    <name type="scientific">Salix viminalis</name>
    <name type="common">Common osier</name>
    <name type="synonym">Basket willow</name>
    <dbReference type="NCBI Taxonomy" id="40686"/>
    <lineage>
        <taxon>Eukaryota</taxon>
        <taxon>Viridiplantae</taxon>
        <taxon>Streptophyta</taxon>
        <taxon>Embryophyta</taxon>
        <taxon>Tracheophyta</taxon>
        <taxon>Spermatophyta</taxon>
        <taxon>Magnoliopsida</taxon>
        <taxon>eudicotyledons</taxon>
        <taxon>Gunneridae</taxon>
        <taxon>Pentapetalae</taxon>
        <taxon>rosids</taxon>
        <taxon>fabids</taxon>
        <taxon>Malpighiales</taxon>
        <taxon>Salicaceae</taxon>
        <taxon>Saliceae</taxon>
        <taxon>Salix</taxon>
    </lineage>
</organism>
<dbReference type="PANTHER" id="PTHR42774">
    <property type="entry name" value="PHOSPHOTRANSFERASE SYSTEM TRANSPORT PROTEIN"/>
    <property type="match status" value="1"/>
</dbReference>
<protein>
    <submittedName>
        <fullName evidence="7">PHOSPHOTRANSFERASE SYSTEM TRANSPORT PROTEIN</fullName>
    </submittedName>
</protein>
<sequence>MSQPPGQENLVTWARPLLTTREGLEQLVDPSLAGSYDFDDMAKVAAIAAMCVHSEVTNRPFMGEVVQALKLMYNDTDETCGDYCSQRESSVLESDFKADLVPSDSSWWNGGGTSPRLTYGQASSLITMDYSSGPLEEMESRPFSASSLVRDRMSLPISHGNRSGPLRTKQYSEAKPWLAENIGSRRRREEVYSVSSNKRKDAPAVSISSSFHLSPQPLFFTPPPSSSSSRIVSPPPATTTTRVKITSSEIDSLPEHRIILGCGAAVVDFLATVASYPKPDDKIRSTSLKVQGGGNAGNALTCAARLGLNPRLISKVADDIQGRGVLEELESDGVDTSYFVVSKEGNSPFTYIIVDNETKTRTCIHTPGYPPMIPDELSRSSLLSALNGAGLVYIDGRLHETALVIAQETARKNVPILIDAEKKREGLDDLLPLASYVVCSSKFPLAWTEAPSIPSALVSMLLRLPKIKFVIVTLGEDGCVMLERSTEEAPASEEKDADSLWESLKQRKDDNIAIPTCYASPPTKIRANGIGTVNGRMFVGTAEKIPPPELVDTTGAGDAFIGAVLYAICANMPPEKMLPFASQVAAAGCRALGARTGLPHRTDPRLAAFLH</sequence>
<dbReference type="InterPro" id="IPR002173">
    <property type="entry name" value="Carboh/pur_kinase_PfkB_CS"/>
</dbReference>
<dbReference type="EMBL" id="JAPFFL010000004">
    <property type="protein sequence ID" value="KAJ6728978.1"/>
    <property type="molecule type" value="Genomic_DNA"/>
</dbReference>
<evidence type="ECO:0000256" key="4">
    <source>
        <dbReference type="RuleBase" id="RU003704"/>
    </source>
</evidence>
<evidence type="ECO:0000256" key="3">
    <source>
        <dbReference type="ARBA" id="ARBA00022777"/>
    </source>
</evidence>
<dbReference type="GO" id="GO:0016301">
    <property type="term" value="F:kinase activity"/>
    <property type="evidence" value="ECO:0007669"/>
    <property type="project" value="UniProtKB-KW"/>
</dbReference>
<dbReference type="PRINTS" id="PR00990">
    <property type="entry name" value="RIBOKINASE"/>
</dbReference>
<evidence type="ECO:0000313" key="8">
    <source>
        <dbReference type="Proteomes" id="UP001151529"/>
    </source>
</evidence>
<evidence type="ECO:0000256" key="2">
    <source>
        <dbReference type="ARBA" id="ARBA00022679"/>
    </source>
</evidence>
<dbReference type="Gene3D" id="1.10.510.10">
    <property type="entry name" value="Transferase(Phosphotransferase) domain 1"/>
    <property type="match status" value="1"/>
</dbReference>
<dbReference type="InterPro" id="IPR011611">
    <property type="entry name" value="PfkB_dom"/>
</dbReference>
<comment type="similarity">
    <text evidence="1 4">Belongs to the carbohydrate kinase PfkB family.</text>
</comment>
<evidence type="ECO:0000256" key="1">
    <source>
        <dbReference type="ARBA" id="ARBA00010688"/>
    </source>
</evidence>
<dbReference type="Gene3D" id="3.40.1190.20">
    <property type="match status" value="1"/>
</dbReference>
<feature type="domain" description="Carbohydrate kinase PfkB" evidence="6">
    <location>
        <begin position="543"/>
        <end position="600"/>
    </location>
</feature>
<accession>A0A9Q0UFM7</accession>
<dbReference type="SUPFAM" id="SSF53613">
    <property type="entry name" value="Ribokinase-like"/>
    <property type="match status" value="1"/>
</dbReference>
<keyword evidence="3 4" id="KW-0418">Kinase</keyword>
<keyword evidence="8" id="KW-1185">Reference proteome</keyword>
<dbReference type="Proteomes" id="UP001151529">
    <property type="component" value="Chromosome 2"/>
</dbReference>